<comment type="caution">
    <text evidence="2">The sequence shown here is derived from an EMBL/GenBank/DDBJ whole genome shotgun (WGS) entry which is preliminary data.</text>
</comment>
<evidence type="ECO:0000256" key="1">
    <source>
        <dbReference type="SAM" id="MobiDB-lite"/>
    </source>
</evidence>
<gene>
    <name evidence="2" type="ORF">PLEPLA_LOCUS19150</name>
</gene>
<dbReference type="AlphaFoldDB" id="A0A9N7UHS6"/>
<sequence>MERRPQSGSSTGLKLGTSTRNVSGNSEGQFVNVHLSPAGTQQSGGAAGVQRGCRRSSPAPSTLLYSPVYDLERLLHLQLPSDLSRHVNTSANQQEVYVIDEIINEGPPPPGGPLSPDRTGPLRPHPHVPCDKSNRPAMDSYWTA</sequence>
<protein>
    <submittedName>
        <fullName evidence="2">Uncharacterized protein</fullName>
    </submittedName>
</protein>
<feature type="region of interest" description="Disordered" evidence="1">
    <location>
        <begin position="1"/>
        <end position="61"/>
    </location>
</feature>
<keyword evidence="3" id="KW-1185">Reference proteome</keyword>
<reference evidence="2" key="1">
    <citation type="submission" date="2020-03" db="EMBL/GenBank/DDBJ databases">
        <authorList>
            <person name="Weist P."/>
        </authorList>
    </citation>
    <scope>NUCLEOTIDE SEQUENCE</scope>
</reference>
<dbReference type="EMBL" id="CADEAL010001312">
    <property type="protein sequence ID" value="CAB1431151.1"/>
    <property type="molecule type" value="Genomic_DNA"/>
</dbReference>
<feature type="compositionally biased region" description="Polar residues" evidence="1">
    <location>
        <begin position="20"/>
        <end position="29"/>
    </location>
</feature>
<name>A0A9N7UHS6_PLEPL</name>
<evidence type="ECO:0000313" key="2">
    <source>
        <dbReference type="EMBL" id="CAB1431151.1"/>
    </source>
</evidence>
<accession>A0A9N7UHS6</accession>
<feature type="region of interest" description="Disordered" evidence="1">
    <location>
        <begin position="102"/>
        <end position="144"/>
    </location>
</feature>
<proteinExistence type="predicted"/>
<dbReference type="Proteomes" id="UP001153269">
    <property type="component" value="Unassembled WGS sequence"/>
</dbReference>
<evidence type="ECO:0000313" key="3">
    <source>
        <dbReference type="Proteomes" id="UP001153269"/>
    </source>
</evidence>
<feature type="compositionally biased region" description="Low complexity" evidence="1">
    <location>
        <begin position="7"/>
        <end position="19"/>
    </location>
</feature>
<organism evidence="2 3">
    <name type="scientific">Pleuronectes platessa</name>
    <name type="common">European plaice</name>
    <dbReference type="NCBI Taxonomy" id="8262"/>
    <lineage>
        <taxon>Eukaryota</taxon>
        <taxon>Metazoa</taxon>
        <taxon>Chordata</taxon>
        <taxon>Craniata</taxon>
        <taxon>Vertebrata</taxon>
        <taxon>Euteleostomi</taxon>
        <taxon>Actinopterygii</taxon>
        <taxon>Neopterygii</taxon>
        <taxon>Teleostei</taxon>
        <taxon>Neoteleostei</taxon>
        <taxon>Acanthomorphata</taxon>
        <taxon>Carangaria</taxon>
        <taxon>Pleuronectiformes</taxon>
        <taxon>Pleuronectoidei</taxon>
        <taxon>Pleuronectidae</taxon>
        <taxon>Pleuronectes</taxon>
    </lineage>
</organism>